<dbReference type="CDD" id="cd14814">
    <property type="entry name" value="Peptidase_M15"/>
    <property type="match status" value="1"/>
</dbReference>
<reference evidence="2" key="1">
    <citation type="submission" date="2023-11" db="EMBL/GenBank/DDBJ databases">
        <title>Scrofimicrobium hongkongense sp. nov., isolated from a patient with peritonitis.</title>
        <authorList>
            <person name="Lao H.Y."/>
            <person name="Wong A.Y.P."/>
            <person name="Ng T.L."/>
            <person name="Wong R.Y.L."/>
            <person name="Yau M.C.Y."/>
            <person name="Lam J.Y.W."/>
            <person name="Siu G.K.H."/>
        </authorList>
    </citation>
    <scope>NUCLEOTIDE SEQUENCE</scope>
    <source>
        <strain evidence="2">R131</strain>
    </source>
</reference>
<dbReference type="InterPro" id="IPR003709">
    <property type="entry name" value="VanY-like_core_dom"/>
</dbReference>
<dbReference type="RefSeq" id="WP_350257988.1">
    <property type="nucleotide sequence ID" value="NZ_CP138335.1"/>
</dbReference>
<dbReference type="AlphaFoldDB" id="A0AAU7V815"/>
<dbReference type="GO" id="GO:0008233">
    <property type="term" value="F:peptidase activity"/>
    <property type="evidence" value="ECO:0007669"/>
    <property type="project" value="InterPro"/>
</dbReference>
<proteinExistence type="predicted"/>
<dbReference type="EMBL" id="CP138335">
    <property type="protein sequence ID" value="XBW07786.1"/>
    <property type="molecule type" value="Genomic_DNA"/>
</dbReference>
<evidence type="ECO:0000259" key="1">
    <source>
        <dbReference type="Pfam" id="PF02557"/>
    </source>
</evidence>
<protein>
    <submittedName>
        <fullName evidence="2">M15 family metallopeptidase</fullName>
    </submittedName>
</protein>
<dbReference type="KEGG" id="sapp:SAC06_09090"/>
<sequence>MASNPRVSQRLSPGIVVLLALLLIVATGFSAPRLASAKSPVPAETVKRDYLVELAPAAGDAALLSAVRQSLGRVDETNLSLLESMSDSGANAVDAYRHLADQLGANPGQSSWLLISGVPTNLMRAYEQGNLTRSALFAAATSVTSLSAAQARTSRAIPVKITRSTLDQGALAAATSAFDSALAALTEQELAVATGRMRVNDLANGQLTELARAETAAGDAAQLELDRRLAQNLPDLTGVSNGELPDDLLCPIPWQPNERLLCAAMDNFIRLNEAYHLQFGTDLPILNGYRDLASQYQVHWDAPDMTAIPGQSNHGFGQAIDFNWDIFSTWDAPEVSWMLEHGPSYGFRLPSALGPDTDRPEPWHYEFGTSYSENDRADFLGPTPAVVYKIKSQLNPIGYAEWMALQGR</sequence>
<dbReference type="InterPro" id="IPR009045">
    <property type="entry name" value="Zn_M74/Hedgehog-like"/>
</dbReference>
<evidence type="ECO:0000313" key="2">
    <source>
        <dbReference type="EMBL" id="XBW07786.1"/>
    </source>
</evidence>
<accession>A0AAU7V815</accession>
<gene>
    <name evidence="2" type="ORF">SAC06_09090</name>
</gene>
<feature type="domain" description="D-alanyl-D-alanine carboxypeptidase-like core" evidence="1">
    <location>
        <begin position="263"/>
        <end position="367"/>
    </location>
</feature>
<organism evidence="2">
    <name type="scientific">Scrofimicrobium appendicitidis</name>
    <dbReference type="NCBI Taxonomy" id="3079930"/>
    <lineage>
        <taxon>Bacteria</taxon>
        <taxon>Bacillati</taxon>
        <taxon>Actinomycetota</taxon>
        <taxon>Actinomycetes</taxon>
        <taxon>Actinomycetales</taxon>
        <taxon>Actinomycetaceae</taxon>
        <taxon>Scrofimicrobium</taxon>
    </lineage>
</organism>
<dbReference type="Gene3D" id="3.30.1380.10">
    <property type="match status" value="1"/>
</dbReference>
<name>A0AAU7V815_9ACTO</name>
<dbReference type="GO" id="GO:0006508">
    <property type="term" value="P:proteolysis"/>
    <property type="evidence" value="ECO:0007669"/>
    <property type="project" value="InterPro"/>
</dbReference>
<dbReference type="Pfam" id="PF02557">
    <property type="entry name" value="VanY"/>
    <property type="match status" value="1"/>
</dbReference>
<dbReference type="SUPFAM" id="SSF55166">
    <property type="entry name" value="Hedgehog/DD-peptidase"/>
    <property type="match status" value="1"/>
</dbReference>